<feature type="region of interest" description="Disordered" evidence="1">
    <location>
        <begin position="84"/>
        <end position="132"/>
    </location>
</feature>
<reference evidence="2 3" key="1">
    <citation type="submission" date="2016-03" db="EMBL/GenBank/DDBJ databases">
        <title>Cyphomyrmex costatus WGS genome.</title>
        <authorList>
            <person name="Nygaard S."/>
            <person name="Hu H."/>
            <person name="Boomsma J."/>
            <person name="Zhang G."/>
        </authorList>
    </citation>
    <scope>NUCLEOTIDE SEQUENCE [LARGE SCALE GENOMIC DNA]</scope>
    <source>
        <strain evidence="2">MS0001</strain>
        <tissue evidence="2">Whole body</tissue>
    </source>
</reference>
<evidence type="ECO:0000313" key="3">
    <source>
        <dbReference type="Proteomes" id="UP000078542"/>
    </source>
</evidence>
<protein>
    <submittedName>
        <fullName evidence="2">Uncharacterized protein</fullName>
    </submittedName>
</protein>
<evidence type="ECO:0000313" key="2">
    <source>
        <dbReference type="EMBL" id="KYM95209.1"/>
    </source>
</evidence>
<sequence>MGLSQCRHANITVILANETLNTMKVHIFFFSYTPGFLNSMGELPIWIANNVVTSGPLSCGGGSRFTLGAVAGTENHDCRVARERRCDNERSERERQTDGKREGSRRGKKEKYREKEMNKREMFSRDERTRRGDSGRVLSYPLFAPLSLSSSNRPFPRKRDRRQFQSDGPIFGSRMETPHIGYALHTAPFEVEKTAGGAAGHFRSAVGTRQCFLQADVGWMAFTIRGILCAPPIRGHTSRRHGRRYLHPAETRPQNRRENMLKDFSRECQAYCYQPSRRPFRRHPTYSHYRERVGYNLKNVSSSSPRLSHIQLVEEKCQVYSHVPSSEYHPLSLDRCLYSKGEQKEDTREGKEEEMIRLGMPRGPASRESVATKRPEISIHSSSLTSTSPRDHFPPVDVPDAGRATVWRLGSFTAPSSSFVDDPLTEVEARKSAVTRKIRASCVGYRWVALDGSLGMPFSDFPLLP</sequence>
<gene>
    <name evidence="2" type="ORF">ALC62_14119</name>
</gene>
<dbReference type="EMBL" id="KQ978317">
    <property type="protein sequence ID" value="KYM95209.1"/>
    <property type="molecule type" value="Genomic_DNA"/>
</dbReference>
<evidence type="ECO:0000256" key="1">
    <source>
        <dbReference type="SAM" id="MobiDB-lite"/>
    </source>
</evidence>
<name>A0A195C2X1_9HYME</name>
<accession>A0A195C2X1</accession>
<proteinExistence type="predicted"/>
<organism evidence="2 3">
    <name type="scientific">Cyphomyrmex costatus</name>
    <dbReference type="NCBI Taxonomy" id="456900"/>
    <lineage>
        <taxon>Eukaryota</taxon>
        <taxon>Metazoa</taxon>
        <taxon>Ecdysozoa</taxon>
        <taxon>Arthropoda</taxon>
        <taxon>Hexapoda</taxon>
        <taxon>Insecta</taxon>
        <taxon>Pterygota</taxon>
        <taxon>Neoptera</taxon>
        <taxon>Endopterygota</taxon>
        <taxon>Hymenoptera</taxon>
        <taxon>Apocrita</taxon>
        <taxon>Aculeata</taxon>
        <taxon>Formicoidea</taxon>
        <taxon>Formicidae</taxon>
        <taxon>Myrmicinae</taxon>
        <taxon>Cyphomyrmex</taxon>
    </lineage>
</organism>
<dbReference type="Proteomes" id="UP000078542">
    <property type="component" value="Unassembled WGS sequence"/>
</dbReference>
<feature type="region of interest" description="Disordered" evidence="1">
    <location>
        <begin position="151"/>
        <end position="173"/>
    </location>
</feature>
<keyword evidence="3" id="KW-1185">Reference proteome</keyword>
<dbReference type="AlphaFoldDB" id="A0A195C2X1"/>